<protein>
    <submittedName>
        <fullName evidence="3">RPA_C domain-containing protein</fullName>
    </submittedName>
</protein>
<name>A0A183U8G7_TOXCA</name>
<keyword evidence="2" id="KW-1185">Reference proteome</keyword>
<reference evidence="3" key="1">
    <citation type="submission" date="2016-06" db="UniProtKB">
        <authorList>
            <consortium name="WormBaseParasite"/>
        </authorList>
    </citation>
    <scope>IDENTIFICATION</scope>
</reference>
<dbReference type="Proteomes" id="UP000050794">
    <property type="component" value="Unassembled WGS sequence"/>
</dbReference>
<evidence type="ECO:0000313" key="3">
    <source>
        <dbReference type="WBParaSite" id="TCNE_0000478701-mRNA-1"/>
    </source>
</evidence>
<dbReference type="EMBL" id="UYWY01009039">
    <property type="protein sequence ID" value="VDM32248.1"/>
    <property type="molecule type" value="Genomic_DNA"/>
</dbReference>
<organism evidence="2 3">
    <name type="scientific">Toxocara canis</name>
    <name type="common">Canine roundworm</name>
    <dbReference type="NCBI Taxonomy" id="6265"/>
    <lineage>
        <taxon>Eukaryota</taxon>
        <taxon>Metazoa</taxon>
        <taxon>Ecdysozoa</taxon>
        <taxon>Nematoda</taxon>
        <taxon>Chromadorea</taxon>
        <taxon>Rhabditida</taxon>
        <taxon>Spirurina</taxon>
        <taxon>Ascaridomorpha</taxon>
        <taxon>Ascaridoidea</taxon>
        <taxon>Toxocaridae</taxon>
        <taxon>Toxocara</taxon>
    </lineage>
</organism>
<accession>A0A183U8G7</accession>
<gene>
    <name evidence="1" type="ORF">TCNE_LOCUS4786</name>
</gene>
<dbReference type="AlphaFoldDB" id="A0A183U8G7"/>
<sequence>MSDNLRAAFTPLPPPPEAYHLYGSIAQRVIESESRANDILKKHIESNGLQVRQRREDGSVRYCETCECIRPGMPVGFSMHYGFV</sequence>
<evidence type="ECO:0000313" key="1">
    <source>
        <dbReference type="EMBL" id="VDM32248.1"/>
    </source>
</evidence>
<evidence type="ECO:0000313" key="2">
    <source>
        <dbReference type="Proteomes" id="UP000050794"/>
    </source>
</evidence>
<proteinExistence type="predicted"/>
<reference evidence="1 2" key="2">
    <citation type="submission" date="2018-11" db="EMBL/GenBank/DDBJ databases">
        <authorList>
            <consortium name="Pathogen Informatics"/>
        </authorList>
    </citation>
    <scope>NUCLEOTIDE SEQUENCE [LARGE SCALE GENOMIC DNA]</scope>
</reference>
<dbReference type="WBParaSite" id="TCNE_0000478701-mRNA-1">
    <property type="protein sequence ID" value="TCNE_0000478701-mRNA-1"/>
    <property type="gene ID" value="TCNE_0000478701"/>
</dbReference>